<evidence type="ECO:0000313" key="11">
    <source>
        <dbReference type="Proteomes" id="UP000017747"/>
    </source>
</evidence>
<evidence type="ECO:0000256" key="1">
    <source>
        <dbReference type="ARBA" id="ARBA00022485"/>
    </source>
</evidence>
<proteinExistence type="predicted"/>
<dbReference type="RefSeq" id="WP_023385611.1">
    <property type="nucleotide sequence ID" value="NZ_AXUN02000203.1"/>
</dbReference>
<evidence type="ECO:0000256" key="7">
    <source>
        <dbReference type="ARBA" id="ARBA00023004"/>
    </source>
</evidence>
<keyword evidence="7" id="KW-0408">Iron</keyword>
<dbReference type="GO" id="GO:0008616">
    <property type="term" value="P:tRNA queuosine(34) biosynthetic process"/>
    <property type="evidence" value="ECO:0007669"/>
    <property type="project" value="UniProtKB-KW"/>
</dbReference>
<dbReference type="PANTHER" id="PTHR30002">
    <property type="entry name" value="EPOXYQUEUOSINE REDUCTASE"/>
    <property type="match status" value="1"/>
</dbReference>
<evidence type="ECO:0000256" key="8">
    <source>
        <dbReference type="ARBA" id="ARBA00023014"/>
    </source>
</evidence>
<dbReference type="STRING" id="994573.T472_0215760"/>
<dbReference type="SUPFAM" id="SSF46548">
    <property type="entry name" value="alpha-helical ferredoxin"/>
    <property type="match status" value="1"/>
</dbReference>
<dbReference type="InterPro" id="IPR004453">
    <property type="entry name" value="QueG"/>
</dbReference>
<accession>V7I2W8</accession>
<evidence type="ECO:0000259" key="9">
    <source>
        <dbReference type="PROSITE" id="PS51379"/>
    </source>
</evidence>
<dbReference type="InterPro" id="IPR017900">
    <property type="entry name" value="4Fe4S_Fe_S_CS"/>
</dbReference>
<evidence type="ECO:0000256" key="4">
    <source>
        <dbReference type="ARBA" id="ARBA00022723"/>
    </source>
</evidence>
<feature type="domain" description="4Fe-4S ferredoxin-type" evidence="9">
    <location>
        <begin position="170"/>
        <end position="199"/>
    </location>
</feature>
<dbReference type="NCBIfam" id="TIGR00276">
    <property type="entry name" value="tRNA epoxyqueuosine(34) reductase QueG"/>
    <property type="match status" value="1"/>
</dbReference>
<keyword evidence="1" id="KW-0004">4Fe-4S</keyword>
<gene>
    <name evidence="10" type="ORF">T472_0215760</name>
</gene>
<keyword evidence="4" id="KW-0479">Metal-binding</keyword>
<evidence type="ECO:0000256" key="6">
    <source>
        <dbReference type="ARBA" id="ARBA00023002"/>
    </source>
</evidence>
<dbReference type="eggNOG" id="COG1600">
    <property type="taxonomic scope" value="Bacteria"/>
</dbReference>
<dbReference type="GO" id="GO:0052693">
    <property type="term" value="F:epoxyqueuosine reductase activity"/>
    <property type="evidence" value="ECO:0007669"/>
    <property type="project" value="TreeGrafter"/>
</dbReference>
<reference evidence="10 11" key="1">
    <citation type="journal article" date="2014" name="Genome Announc.">
        <title>Genome Sequence of Youngiibacter fragilis, the Type Strain of the Genus Youngiibacter.</title>
        <authorList>
            <person name="Wawrik C.B."/>
            <person name="Callaghan A.V."/>
            <person name="Stamps B.W."/>
            <person name="Wawrik B."/>
        </authorList>
    </citation>
    <scope>NUCLEOTIDE SEQUENCE [LARGE SCALE GENOMIC DNA]</scope>
    <source>
        <strain evidence="10 11">232.1</strain>
    </source>
</reference>
<dbReference type="AlphaFoldDB" id="V7I2W8"/>
<dbReference type="Pfam" id="PF08331">
    <property type="entry name" value="QueG_DUF1730"/>
    <property type="match status" value="1"/>
</dbReference>
<comment type="caution">
    <text evidence="10">The sequence shown here is derived from an EMBL/GenBank/DDBJ whole genome shotgun (WGS) entry which is preliminary data.</text>
</comment>
<dbReference type="PROSITE" id="PS00198">
    <property type="entry name" value="4FE4S_FER_1"/>
    <property type="match status" value="1"/>
</dbReference>
<keyword evidence="11" id="KW-1185">Reference proteome</keyword>
<protein>
    <submittedName>
        <fullName evidence="10">(Fe-S)-binding protein</fullName>
    </submittedName>
</protein>
<keyword evidence="6" id="KW-0560">Oxidoreductase</keyword>
<dbReference type="GO" id="GO:0046872">
    <property type="term" value="F:metal ion binding"/>
    <property type="evidence" value="ECO:0007669"/>
    <property type="project" value="UniProtKB-KW"/>
</dbReference>
<keyword evidence="3" id="KW-0819">tRNA processing</keyword>
<keyword evidence="5" id="KW-0671">Queuosine biosynthesis</keyword>
<dbReference type="GO" id="GO:0051539">
    <property type="term" value="F:4 iron, 4 sulfur cluster binding"/>
    <property type="evidence" value="ECO:0007669"/>
    <property type="project" value="UniProtKB-KW"/>
</dbReference>
<name>V7I2W8_9CLOT</name>
<dbReference type="PANTHER" id="PTHR30002:SF4">
    <property type="entry name" value="EPOXYQUEUOSINE REDUCTASE"/>
    <property type="match status" value="1"/>
</dbReference>
<evidence type="ECO:0000313" key="10">
    <source>
        <dbReference type="EMBL" id="ETA79611.1"/>
    </source>
</evidence>
<dbReference type="InterPro" id="IPR017896">
    <property type="entry name" value="4Fe4S_Fe-S-bd"/>
</dbReference>
<keyword evidence="2" id="KW-0963">Cytoplasm</keyword>
<evidence type="ECO:0000256" key="3">
    <source>
        <dbReference type="ARBA" id="ARBA00022694"/>
    </source>
</evidence>
<dbReference type="OrthoDB" id="9784571at2"/>
<sequence length="326" mass="37896">MKELHDRIRKLGIEHYGFVKARRLEGSREYFLEREKRKLSTTFEESDADLRTDLTLGMPWVRTVISLAIPYYYDSYISKGAYFSLYSQGKDYHAVVRGMLSEVSAVLSANGFRSEVFCDDNALPERLIAHMAGTGSIGRNHLLITRKYGSYVFLGEILTDWETEADERDPEDALKHTICGECDICQRACPTSILHGEYYDTSRCMSYITQDKKVKDEDIDLFRGRLFGCDTCQRVCPLNKFAERSHVSLFQPLPYMRDPDLNEIMAMDNKTFNKYRETSSGWRGKKLLKRNAMIALASKGMEIREEYADTEYLKDMRERLLKRYNL</sequence>
<keyword evidence="8" id="KW-0411">Iron-sulfur</keyword>
<evidence type="ECO:0000256" key="5">
    <source>
        <dbReference type="ARBA" id="ARBA00022785"/>
    </source>
</evidence>
<dbReference type="Pfam" id="PF13484">
    <property type="entry name" value="Fer4_16"/>
    <property type="match status" value="1"/>
</dbReference>
<dbReference type="PROSITE" id="PS51379">
    <property type="entry name" value="4FE4S_FER_2"/>
    <property type="match status" value="1"/>
</dbReference>
<dbReference type="Gene3D" id="3.30.70.3270">
    <property type="match status" value="1"/>
</dbReference>
<organism evidence="10 11">
    <name type="scientific">Youngiibacter fragilis 232.1</name>
    <dbReference type="NCBI Taxonomy" id="994573"/>
    <lineage>
        <taxon>Bacteria</taxon>
        <taxon>Bacillati</taxon>
        <taxon>Bacillota</taxon>
        <taxon>Clostridia</taxon>
        <taxon>Eubacteriales</taxon>
        <taxon>Clostridiaceae</taxon>
        <taxon>Youngiibacter</taxon>
    </lineage>
</organism>
<dbReference type="InterPro" id="IPR013542">
    <property type="entry name" value="QueG_DUF1730"/>
</dbReference>
<dbReference type="Proteomes" id="UP000017747">
    <property type="component" value="Unassembled WGS sequence"/>
</dbReference>
<evidence type="ECO:0000256" key="2">
    <source>
        <dbReference type="ARBA" id="ARBA00022490"/>
    </source>
</evidence>
<dbReference type="EMBL" id="AXUN02000203">
    <property type="protein sequence ID" value="ETA79611.1"/>
    <property type="molecule type" value="Genomic_DNA"/>
</dbReference>